<reference evidence="6 7" key="1">
    <citation type="submission" date="2015-12" db="EMBL/GenBank/DDBJ databases">
        <authorList>
            <person name="Shamseldin A."/>
            <person name="Moawad H."/>
            <person name="Abd El-Rahim W.M."/>
            <person name="Sadowsky M.J."/>
        </authorList>
    </citation>
    <scope>NUCLEOTIDE SEQUENCE [LARGE SCALE GENOMIC DNA]</scope>
    <source>
        <strain evidence="6 7">SM2</strain>
    </source>
</reference>
<dbReference type="GO" id="GO:0020037">
    <property type="term" value="F:heme binding"/>
    <property type="evidence" value="ECO:0007669"/>
    <property type="project" value="InterPro"/>
</dbReference>
<dbReference type="GO" id="GO:0009055">
    <property type="term" value="F:electron transfer activity"/>
    <property type="evidence" value="ECO:0007669"/>
    <property type="project" value="InterPro"/>
</dbReference>
<evidence type="ECO:0000313" key="6">
    <source>
        <dbReference type="EMBL" id="AMO68329.1"/>
    </source>
</evidence>
<dbReference type="Proteomes" id="UP000074119">
    <property type="component" value="Chromosome"/>
</dbReference>
<dbReference type="EMBL" id="CP014544">
    <property type="protein sequence ID" value="AMO68329.1"/>
    <property type="molecule type" value="Genomic_DNA"/>
</dbReference>
<proteinExistence type="predicted"/>
<gene>
    <name evidence="6" type="ORF">AZF00_08430</name>
</gene>
<dbReference type="InterPro" id="IPR009056">
    <property type="entry name" value="Cyt_c-like_dom"/>
</dbReference>
<dbReference type="PROSITE" id="PS51007">
    <property type="entry name" value="CYTC"/>
    <property type="match status" value="1"/>
</dbReference>
<dbReference type="KEGG" id="zal:AZF00_08430"/>
<evidence type="ECO:0000256" key="2">
    <source>
        <dbReference type="ARBA" id="ARBA00022723"/>
    </source>
</evidence>
<accession>A0A127M524</accession>
<keyword evidence="1 4" id="KW-0349">Heme</keyword>
<feature type="domain" description="Cytochrome c" evidence="5">
    <location>
        <begin position="67"/>
        <end position="158"/>
    </location>
</feature>
<sequence length="182" mass="20209">MKMLKSLFALAMFALIVIAATIYAGVYPFGADTPHHKLTYWLLDTARDRSVTVASKDITVPDLQQVDLLINGATDYNEMCSACHLQPGQQSSEMSLGLYPAPPNLSTQNSGKITKENLAKRQFWTIKHGIKASGMPAWGTTHSDDRIWAMVAFLQKLPDMTALQYQVLSQTDSKQENGHENH</sequence>
<dbReference type="RefSeq" id="WP_008247886.1">
    <property type="nucleotide sequence ID" value="NZ_CP014544.1"/>
</dbReference>
<dbReference type="AlphaFoldDB" id="A0A127M524"/>
<name>A0A127M524_9GAMM</name>
<dbReference type="SUPFAM" id="SSF46626">
    <property type="entry name" value="Cytochrome c"/>
    <property type="match status" value="1"/>
</dbReference>
<evidence type="ECO:0000259" key="5">
    <source>
        <dbReference type="PROSITE" id="PS51007"/>
    </source>
</evidence>
<dbReference type="GO" id="GO:0046872">
    <property type="term" value="F:metal ion binding"/>
    <property type="evidence" value="ECO:0007669"/>
    <property type="project" value="UniProtKB-KW"/>
</dbReference>
<dbReference type="Gene3D" id="1.10.760.10">
    <property type="entry name" value="Cytochrome c-like domain"/>
    <property type="match status" value="1"/>
</dbReference>
<evidence type="ECO:0000256" key="1">
    <source>
        <dbReference type="ARBA" id="ARBA00022617"/>
    </source>
</evidence>
<evidence type="ECO:0000256" key="3">
    <source>
        <dbReference type="ARBA" id="ARBA00023004"/>
    </source>
</evidence>
<dbReference type="Pfam" id="PF13442">
    <property type="entry name" value="Cytochrome_CBB3"/>
    <property type="match status" value="1"/>
</dbReference>
<keyword evidence="3 4" id="KW-0408">Iron</keyword>
<dbReference type="InterPro" id="IPR036909">
    <property type="entry name" value="Cyt_c-like_dom_sf"/>
</dbReference>
<evidence type="ECO:0000313" key="7">
    <source>
        <dbReference type="Proteomes" id="UP000074119"/>
    </source>
</evidence>
<keyword evidence="2 4" id="KW-0479">Metal-binding</keyword>
<dbReference type="STRING" id="1470434.AZF00_08430"/>
<protein>
    <submittedName>
        <fullName evidence="6">Cytochrome C oxidase Cbb3</fullName>
    </submittedName>
</protein>
<evidence type="ECO:0000256" key="4">
    <source>
        <dbReference type="PROSITE-ProRule" id="PRU00433"/>
    </source>
</evidence>
<organism evidence="6 7">
    <name type="scientific">Zhongshania aliphaticivorans</name>
    <dbReference type="NCBI Taxonomy" id="1470434"/>
    <lineage>
        <taxon>Bacteria</taxon>
        <taxon>Pseudomonadati</taxon>
        <taxon>Pseudomonadota</taxon>
        <taxon>Gammaproteobacteria</taxon>
        <taxon>Cellvibrionales</taxon>
        <taxon>Spongiibacteraceae</taxon>
        <taxon>Zhongshania</taxon>
    </lineage>
</organism>